<dbReference type="InterPro" id="IPR002645">
    <property type="entry name" value="STAS_dom"/>
</dbReference>
<dbReference type="InterPro" id="IPR011547">
    <property type="entry name" value="SLC26A/SulP_dom"/>
</dbReference>
<dbReference type="NCBIfam" id="TIGR00815">
    <property type="entry name" value="sulP"/>
    <property type="match status" value="1"/>
</dbReference>
<evidence type="ECO:0000313" key="9">
    <source>
        <dbReference type="Proteomes" id="UP000697127"/>
    </source>
</evidence>
<comment type="subcellular location">
    <subcellularLocation>
        <location evidence="1">Membrane</location>
        <topology evidence="1">Multi-pass membrane protein</topology>
    </subcellularLocation>
</comment>
<comment type="caution">
    <text evidence="8">The sequence shown here is derived from an EMBL/GenBank/DDBJ whole genome shotgun (WGS) entry which is preliminary data.</text>
</comment>
<feature type="transmembrane region" description="Helical" evidence="6">
    <location>
        <begin position="462"/>
        <end position="485"/>
    </location>
</feature>
<keyword evidence="5" id="KW-0175">Coiled coil</keyword>
<evidence type="ECO:0000256" key="2">
    <source>
        <dbReference type="ARBA" id="ARBA00022692"/>
    </source>
</evidence>
<dbReference type="InterPro" id="IPR036513">
    <property type="entry name" value="STAS_dom_sf"/>
</dbReference>
<feature type="transmembrane region" description="Helical" evidence="6">
    <location>
        <begin position="295"/>
        <end position="313"/>
    </location>
</feature>
<evidence type="ECO:0000256" key="6">
    <source>
        <dbReference type="SAM" id="Phobius"/>
    </source>
</evidence>
<dbReference type="AlphaFoldDB" id="A0A9P6WH56"/>
<evidence type="ECO:0000256" key="4">
    <source>
        <dbReference type="ARBA" id="ARBA00023136"/>
    </source>
</evidence>
<feature type="transmembrane region" description="Helical" evidence="6">
    <location>
        <begin position="424"/>
        <end position="442"/>
    </location>
</feature>
<gene>
    <name evidence="8" type="ORF">C6P40_003365</name>
</gene>
<keyword evidence="9" id="KW-1185">Reference proteome</keyword>
<protein>
    <recommendedName>
        <fullName evidence="7">STAS domain-containing protein</fullName>
    </recommendedName>
</protein>
<evidence type="ECO:0000313" key="8">
    <source>
        <dbReference type="EMBL" id="KAG0686786.1"/>
    </source>
</evidence>
<evidence type="ECO:0000259" key="7">
    <source>
        <dbReference type="PROSITE" id="PS50801"/>
    </source>
</evidence>
<dbReference type="GO" id="GO:0016020">
    <property type="term" value="C:membrane"/>
    <property type="evidence" value="ECO:0007669"/>
    <property type="project" value="UniProtKB-SubCell"/>
</dbReference>
<dbReference type="Gene3D" id="3.30.750.24">
    <property type="entry name" value="STAS domain"/>
    <property type="match status" value="1"/>
</dbReference>
<feature type="transmembrane region" description="Helical" evidence="6">
    <location>
        <begin position="242"/>
        <end position="260"/>
    </location>
</feature>
<keyword evidence="3 6" id="KW-1133">Transmembrane helix</keyword>
<name>A0A9P6WH56_9ASCO</name>
<dbReference type="PROSITE" id="PS50801">
    <property type="entry name" value="STAS"/>
    <property type="match status" value="1"/>
</dbReference>
<evidence type="ECO:0000256" key="3">
    <source>
        <dbReference type="ARBA" id="ARBA00022989"/>
    </source>
</evidence>
<dbReference type="PANTHER" id="PTHR11814">
    <property type="entry name" value="SULFATE TRANSPORTER"/>
    <property type="match status" value="1"/>
</dbReference>
<keyword evidence="4 6" id="KW-0472">Membrane</keyword>
<dbReference type="InterPro" id="IPR001902">
    <property type="entry name" value="SLC26A/SulP_fam"/>
</dbReference>
<sequence length="956" mass="107924">MVKNLLTKYYKKKSIQGSSHSNSDQNNIDYNQDLHNRQYSACSSDSLYNSNNDDTNSDLQNNSKIPKIDAYGSEPVPNYTILSYDENIIQSKDYLKNLTKQPIKRSTNYIKNLFPIFSWIGYYPTQPKWIASDFITGISVAIVLVPQAMSYAKLAGLDPVYGLYSSFIGLMMYAIFATSKDVSIGPVAVMSLEVSKIINRIQQKYGNDLYTAPQIATTLALLCGAITLGVGLLRLGFLVELIPLPAVMAFTTSSALNIIASQLPGLMGYSNKINTHQASYKVIINFLKHLPDTKIDATFGLIGLFILYLWKYLSQLMINRNSKNPKKALIWTYILNIRTAIVIIFSTLISFLIIRHHKENSPFSVTGEVKSGLRNVGIFTPPSGLASRIAPDLPVATIVLVLEHISIAKSFGRIHDYKIDPNQEFIAIGVTNLVGTFFSAYPATGSFSRTALSSKCGVKTPFASIFAGFCVLLAIYCFTSAFYYIPKATLCAIIIHAVSDLMSSYKSTWKLYLIQPLDCGIFLVGVFVGVFASIEYGIYWAMCASCALIIWRMCWTNGTFMGRIKVVELINPKILPLNNNINNNYYNNNTDEINDSQDLENRQNSDQTEKAFINSGLLSMADSYMSMGSYNKLNDYNEITNSIDRNIVSYTYKWVPMIDNKFNPSIIHTRYINNKIKIEEPPPGVIVYRMSESFVYPNSSAQTDNIIDYIKNKTRASSKKREVLWNNIGEVKKLNWNWNWNIKSWNLTSVTPKVNKIISKLKNKKFEDENDLNDIDLDLESNNNNNIEYNNDNSRIILKPKLKVLHLDFSQVVAIDATSIQSLIDMKRAISLYSDSEFEIHFSGIINPWVIHGLINAGFGGKTCKLNENKNKNNKEINNTKVNYNQDRIEDNEIEIDIEEENFNEEENAQLNNIDANSSTDRYISAAFGDNGVLYPVFGTNLPFFHLDIPSYSEYD</sequence>
<dbReference type="Proteomes" id="UP000697127">
    <property type="component" value="Unassembled WGS sequence"/>
</dbReference>
<proteinExistence type="predicted"/>
<feature type="transmembrane region" description="Helical" evidence="6">
    <location>
        <begin position="393"/>
        <end position="412"/>
    </location>
</feature>
<feature type="transmembrane region" description="Helical" evidence="6">
    <location>
        <begin position="215"/>
        <end position="235"/>
    </location>
</feature>
<organism evidence="8 9">
    <name type="scientific">Pichia californica</name>
    <dbReference type="NCBI Taxonomy" id="460514"/>
    <lineage>
        <taxon>Eukaryota</taxon>
        <taxon>Fungi</taxon>
        <taxon>Dikarya</taxon>
        <taxon>Ascomycota</taxon>
        <taxon>Saccharomycotina</taxon>
        <taxon>Pichiomycetes</taxon>
        <taxon>Pichiales</taxon>
        <taxon>Pichiaceae</taxon>
        <taxon>Pichia</taxon>
    </lineage>
</organism>
<feature type="domain" description="STAS" evidence="7">
    <location>
        <begin position="683"/>
        <end position="859"/>
    </location>
</feature>
<reference evidence="8" key="1">
    <citation type="submission" date="2020-11" db="EMBL/GenBank/DDBJ databases">
        <title>Kefir isolates.</title>
        <authorList>
            <person name="Marcisauskas S."/>
            <person name="Kim Y."/>
            <person name="Blasche S."/>
        </authorList>
    </citation>
    <scope>NUCLEOTIDE SEQUENCE</scope>
    <source>
        <strain evidence="8">Olga-1</strain>
    </source>
</reference>
<dbReference type="EMBL" id="PUHW01000379">
    <property type="protein sequence ID" value="KAG0686786.1"/>
    <property type="molecule type" value="Genomic_DNA"/>
</dbReference>
<accession>A0A9P6WH56</accession>
<feature type="transmembrane region" description="Helical" evidence="6">
    <location>
        <begin position="511"/>
        <end position="532"/>
    </location>
</feature>
<keyword evidence="2 6" id="KW-0812">Transmembrane</keyword>
<dbReference type="GO" id="GO:0055085">
    <property type="term" value="P:transmembrane transport"/>
    <property type="evidence" value="ECO:0007669"/>
    <property type="project" value="InterPro"/>
</dbReference>
<evidence type="ECO:0000256" key="1">
    <source>
        <dbReference type="ARBA" id="ARBA00004141"/>
    </source>
</evidence>
<feature type="coiled-coil region" evidence="5">
    <location>
        <begin position="867"/>
        <end position="909"/>
    </location>
</feature>
<evidence type="ECO:0000256" key="5">
    <source>
        <dbReference type="SAM" id="Coils"/>
    </source>
</evidence>
<feature type="transmembrane region" description="Helical" evidence="6">
    <location>
        <begin position="333"/>
        <end position="354"/>
    </location>
</feature>
<dbReference type="Pfam" id="PF00916">
    <property type="entry name" value="Sulfate_transp"/>
    <property type="match status" value="1"/>
</dbReference>
<feature type="transmembrane region" description="Helical" evidence="6">
    <location>
        <begin position="161"/>
        <end position="179"/>
    </location>
</feature>